<name>A0A6N2ZCY9_9CLOT</name>
<dbReference type="SUPFAM" id="SSF53098">
    <property type="entry name" value="Ribonuclease H-like"/>
    <property type="match status" value="1"/>
</dbReference>
<dbReference type="Pfam" id="PF00665">
    <property type="entry name" value="rve"/>
    <property type="match status" value="1"/>
</dbReference>
<dbReference type="AlphaFoldDB" id="A0A6N2ZCY9"/>
<dbReference type="GO" id="GO:0015074">
    <property type="term" value="P:DNA integration"/>
    <property type="evidence" value="ECO:0007669"/>
    <property type="project" value="InterPro"/>
</dbReference>
<dbReference type="PROSITE" id="PS50994">
    <property type="entry name" value="INTEGRASE"/>
    <property type="match status" value="1"/>
</dbReference>
<gene>
    <name evidence="3" type="ORF">CPLFYP93_00562</name>
</gene>
<dbReference type="GO" id="GO:0003676">
    <property type="term" value="F:nucleic acid binding"/>
    <property type="evidence" value="ECO:0007669"/>
    <property type="project" value="InterPro"/>
</dbReference>
<dbReference type="RefSeq" id="WP_156559050.1">
    <property type="nucleotide sequence ID" value="NZ_CACRTV010000019.1"/>
</dbReference>
<evidence type="ECO:0000259" key="2">
    <source>
        <dbReference type="PROSITE" id="PS50994"/>
    </source>
</evidence>
<comment type="similarity">
    <text evidence="1">Belongs to the transposase IS21/IS408/IS1162 family.</text>
</comment>
<dbReference type="InterPro" id="IPR036397">
    <property type="entry name" value="RNaseH_sf"/>
</dbReference>
<organism evidence="3">
    <name type="scientific">Clostridium paraputrificum</name>
    <dbReference type="NCBI Taxonomy" id="29363"/>
    <lineage>
        <taxon>Bacteria</taxon>
        <taxon>Bacillati</taxon>
        <taxon>Bacillota</taxon>
        <taxon>Clostridia</taxon>
        <taxon>Eubacteriales</taxon>
        <taxon>Clostridiaceae</taxon>
        <taxon>Clostridium</taxon>
    </lineage>
</organism>
<dbReference type="InterPro" id="IPR012337">
    <property type="entry name" value="RNaseH-like_sf"/>
</dbReference>
<dbReference type="NCBIfam" id="NF033546">
    <property type="entry name" value="transpos_IS21"/>
    <property type="match status" value="1"/>
</dbReference>
<accession>A0A6N2ZCY9</accession>
<dbReference type="EMBL" id="CACRTV010000019">
    <property type="protein sequence ID" value="VYT77379.1"/>
    <property type="molecule type" value="Genomic_DNA"/>
</dbReference>
<dbReference type="PANTHER" id="PTHR35004:SF6">
    <property type="entry name" value="TRANSPOSASE"/>
    <property type="match status" value="1"/>
</dbReference>
<dbReference type="Gene3D" id="3.30.420.10">
    <property type="entry name" value="Ribonuclease H-like superfamily/Ribonuclease H"/>
    <property type="match status" value="1"/>
</dbReference>
<reference evidence="3" key="1">
    <citation type="submission" date="2019-11" db="EMBL/GenBank/DDBJ databases">
        <authorList>
            <person name="Feng L."/>
        </authorList>
    </citation>
    <scope>NUCLEOTIDE SEQUENCE</scope>
    <source>
        <strain evidence="3">CParaputrificumLFYP93</strain>
    </source>
</reference>
<evidence type="ECO:0000256" key="1">
    <source>
        <dbReference type="ARBA" id="ARBA00009277"/>
    </source>
</evidence>
<dbReference type="InterPro" id="IPR001584">
    <property type="entry name" value="Integrase_cat-core"/>
</dbReference>
<proteinExistence type="inferred from homology"/>
<dbReference type="InterPro" id="IPR054353">
    <property type="entry name" value="IstA-like_C"/>
</dbReference>
<evidence type="ECO:0000313" key="3">
    <source>
        <dbReference type="EMBL" id="VYT77379.1"/>
    </source>
</evidence>
<dbReference type="Pfam" id="PF22483">
    <property type="entry name" value="Mu-transpos_C_2"/>
    <property type="match status" value="1"/>
</dbReference>
<protein>
    <submittedName>
        <fullName evidence="3">Integrase core domain protein</fullName>
    </submittedName>
</protein>
<dbReference type="PANTHER" id="PTHR35004">
    <property type="entry name" value="TRANSPOSASE RV3428C-RELATED"/>
    <property type="match status" value="1"/>
</dbReference>
<feature type="domain" description="Integrase catalytic" evidence="2">
    <location>
        <begin position="116"/>
        <end position="292"/>
    </location>
</feature>
<sequence>MRKDIHNKLKEFTREKLCLLNKSELARRFNCDPRTVERYLKLSSGELERKKSTRVYTSLIDDYKPIIIDKVDNYGSTTMAVYKFILKKGYKGKYSTVADFVNKHKKIEIKKATVRFETTPGLQAQVDWKEDLTLISKYGEVFKINIFLMVLGYSRIKFVKATSNRDQRTLFSCMIDAFQYFGGIPREILFDNMKTVIDHSKTNFSNVEFNTTFKHFAEDSGFKPIACRPYRPQTKGKVEVLAKLNNRLTVYNGEFEDYAELENIVESFMEEINNEVSQATGKIPLNLLLKGKEYFKPLPSLDVLCSYVYREKEYKVTKESMINYKGKKYSVPTKYIGLKLNVTETSDGNISIYYNKDFIVCHSLSDNKYNYKSAHMHEILKSDACKHLSDNQTNDFIKENMALMDILLGE</sequence>